<keyword evidence="3" id="KW-1185">Reference proteome</keyword>
<evidence type="ECO:0000313" key="2">
    <source>
        <dbReference type="EMBL" id="QUC19115.1"/>
    </source>
</evidence>
<dbReference type="GeneID" id="66064134"/>
<dbReference type="AlphaFoldDB" id="A0A8E5HP77"/>
<dbReference type="KEGG" id="uvi:66064134"/>
<dbReference type="RefSeq" id="XP_042996788.1">
    <property type="nucleotide sequence ID" value="XM_043140854.1"/>
</dbReference>
<organism evidence="2 3">
    <name type="scientific">Ustilaginoidea virens</name>
    <name type="common">Rice false smut fungus</name>
    <name type="synonym">Villosiclava virens</name>
    <dbReference type="NCBI Taxonomy" id="1159556"/>
    <lineage>
        <taxon>Eukaryota</taxon>
        <taxon>Fungi</taxon>
        <taxon>Dikarya</taxon>
        <taxon>Ascomycota</taxon>
        <taxon>Pezizomycotina</taxon>
        <taxon>Sordariomycetes</taxon>
        <taxon>Hypocreomycetidae</taxon>
        <taxon>Hypocreales</taxon>
        <taxon>Clavicipitaceae</taxon>
        <taxon>Ustilaginoidea</taxon>
    </lineage>
</organism>
<protein>
    <submittedName>
        <fullName evidence="2">Uncharacterized protein</fullName>
    </submittedName>
</protein>
<proteinExistence type="predicted"/>
<dbReference type="EMBL" id="CP072755">
    <property type="protein sequence ID" value="QUC19115.1"/>
    <property type="molecule type" value="Genomic_DNA"/>
</dbReference>
<feature type="region of interest" description="Disordered" evidence="1">
    <location>
        <begin position="1"/>
        <end position="22"/>
    </location>
</feature>
<sequence length="128" mass="13823">MPIHTAPASFPAKTGVAPPSSQLVNRPSLPACSAAYNITTGKVKTPRGKCHPSPLMINKPATFIFNQNFVPYFPLVQSHRFTTLPSFLLSGSFSIPFCTTAQCSGATEFLFCQLLNIAAGKKKRGYET</sequence>
<evidence type="ECO:0000256" key="1">
    <source>
        <dbReference type="SAM" id="MobiDB-lite"/>
    </source>
</evidence>
<dbReference type="Proteomes" id="UP000027002">
    <property type="component" value="Chromosome 3"/>
</dbReference>
<gene>
    <name evidence="2" type="ORF">UV8b_03356</name>
</gene>
<name>A0A8E5HP77_USTVR</name>
<reference evidence="2" key="1">
    <citation type="submission" date="2020-03" db="EMBL/GenBank/DDBJ databases">
        <title>A mixture of massive structural variations and highly conserved coding sequences in Ustilaginoidea virens genome.</title>
        <authorList>
            <person name="Zhang K."/>
            <person name="Zhao Z."/>
            <person name="Zhang Z."/>
            <person name="Li Y."/>
            <person name="Hsiang T."/>
            <person name="Sun W."/>
        </authorList>
    </citation>
    <scope>NUCLEOTIDE SEQUENCE</scope>
    <source>
        <strain evidence="2">UV-8b</strain>
    </source>
</reference>
<accession>A0A8E5HP77</accession>
<evidence type="ECO:0000313" key="3">
    <source>
        <dbReference type="Proteomes" id="UP000027002"/>
    </source>
</evidence>